<sequence>MHELGIMYHIVEQVERVAQKNRITEIETLVLQVGALSSVVPRYLYACFPAAADGTILENTTLEIESLPANGICKECGKIFDTIENLNMCPDCKSRNFELISGDGFFIKEIRGA</sequence>
<dbReference type="HAMAP" id="MF_00213">
    <property type="entry name" value="HypA_HybF"/>
    <property type="match status" value="1"/>
</dbReference>
<gene>
    <name evidence="4" type="primary">hypA</name>
    <name evidence="5" type="ORF">SAMN05216529_111128</name>
</gene>
<dbReference type="AlphaFoldDB" id="A0A316AFM3"/>
<proteinExistence type="inferred from homology"/>
<dbReference type="Gene3D" id="3.30.2320.80">
    <property type="match status" value="1"/>
</dbReference>
<comment type="function">
    <text evidence="4">Involved in the maturation of [NiFe] hydrogenases. Required for nickel insertion into the metal center of the hydrogenase.</text>
</comment>
<dbReference type="GO" id="GO:0016151">
    <property type="term" value="F:nickel cation binding"/>
    <property type="evidence" value="ECO:0007669"/>
    <property type="project" value="UniProtKB-UniRule"/>
</dbReference>
<name>A0A316AFM3_9FIRM</name>
<keyword evidence="2 4" id="KW-0479">Metal-binding</keyword>
<dbReference type="GO" id="GO:0008270">
    <property type="term" value="F:zinc ion binding"/>
    <property type="evidence" value="ECO:0007669"/>
    <property type="project" value="UniProtKB-UniRule"/>
</dbReference>
<keyword evidence="1 4" id="KW-0533">Nickel</keyword>
<evidence type="ECO:0000313" key="5">
    <source>
        <dbReference type="EMBL" id="SUQ15343.1"/>
    </source>
</evidence>
<keyword evidence="3 4" id="KW-0862">Zinc</keyword>
<dbReference type="PANTHER" id="PTHR34535:SF3">
    <property type="entry name" value="HYDROGENASE MATURATION FACTOR HYPA"/>
    <property type="match status" value="1"/>
</dbReference>
<feature type="binding site" evidence="4">
    <location>
        <position position="89"/>
    </location>
    <ligand>
        <name>Zn(2+)</name>
        <dbReference type="ChEBI" id="CHEBI:29105"/>
    </ligand>
</feature>
<dbReference type="EMBL" id="UHJJ01000011">
    <property type="protein sequence ID" value="SUQ15343.1"/>
    <property type="molecule type" value="Genomic_DNA"/>
</dbReference>
<feature type="binding site" evidence="4">
    <location>
        <position position="92"/>
    </location>
    <ligand>
        <name>Zn(2+)</name>
        <dbReference type="ChEBI" id="CHEBI:29105"/>
    </ligand>
</feature>
<accession>A0A316AFM3</accession>
<reference evidence="6" key="1">
    <citation type="submission" date="2017-07" db="EMBL/GenBank/DDBJ databases">
        <authorList>
            <person name="Varghese N."/>
            <person name="Submissions S."/>
        </authorList>
    </citation>
    <scope>NUCLEOTIDE SEQUENCE [LARGE SCALE GENOMIC DNA]</scope>
    <source>
        <strain evidence="6">NLAE-zl-C134</strain>
    </source>
</reference>
<dbReference type="InterPro" id="IPR000688">
    <property type="entry name" value="HypA/HybF"/>
</dbReference>
<organism evidence="5 6">
    <name type="scientific">Faecalicatena contorta</name>
    <dbReference type="NCBI Taxonomy" id="39482"/>
    <lineage>
        <taxon>Bacteria</taxon>
        <taxon>Bacillati</taxon>
        <taxon>Bacillota</taxon>
        <taxon>Clostridia</taxon>
        <taxon>Lachnospirales</taxon>
        <taxon>Lachnospiraceae</taxon>
        <taxon>Faecalicatena</taxon>
    </lineage>
</organism>
<evidence type="ECO:0000256" key="3">
    <source>
        <dbReference type="ARBA" id="ARBA00022833"/>
    </source>
</evidence>
<evidence type="ECO:0000313" key="6">
    <source>
        <dbReference type="Proteomes" id="UP000254051"/>
    </source>
</evidence>
<comment type="similarity">
    <text evidence="4">Belongs to the HypA/HybF family.</text>
</comment>
<feature type="binding site" evidence="4">
    <location>
        <position position="2"/>
    </location>
    <ligand>
        <name>Ni(2+)</name>
        <dbReference type="ChEBI" id="CHEBI:49786"/>
    </ligand>
</feature>
<dbReference type="RefSeq" id="WP_109713073.1">
    <property type="nucleotide sequence ID" value="NZ_QGDS01000011.1"/>
</dbReference>
<dbReference type="PIRSF" id="PIRSF004761">
    <property type="entry name" value="Hydrgn_mat_HypA"/>
    <property type="match status" value="1"/>
</dbReference>
<protein>
    <recommendedName>
        <fullName evidence="4">Hydrogenase maturation factor HypA</fullName>
    </recommendedName>
</protein>
<feature type="binding site" evidence="4">
    <location>
        <position position="76"/>
    </location>
    <ligand>
        <name>Zn(2+)</name>
        <dbReference type="ChEBI" id="CHEBI:29105"/>
    </ligand>
</feature>
<evidence type="ECO:0000256" key="2">
    <source>
        <dbReference type="ARBA" id="ARBA00022723"/>
    </source>
</evidence>
<dbReference type="OrthoDB" id="9800361at2"/>
<feature type="binding site" evidence="4">
    <location>
        <position position="73"/>
    </location>
    <ligand>
        <name>Zn(2+)</name>
        <dbReference type="ChEBI" id="CHEBI:29105"/>
    </ligand>
</feature>
<dbReference type="Proteomes" id="UP000254051">
    <property type="component" value="Unassembled WGS sequence"/>
</dbReference>
<dbReference type="Pfam" id="PF01155">
    <property type="entry name" value="HypA"/>
    <property type="match status" value="1"/>
</dbReference>
<keyword evidence="6" id="KW-1185">Reference proteome</keyword>
<dbReference type="PANTHER" id="PTHR34535">
    <property type="entry name" value="HYDROGENASE MATURATION FACTOR HYPA"/>
    <property type="match status" value="1"/>
</dbReference>
<evidence type="ECO:0000256" key="1">
    <source>
        <dbReference type="ARBA" id="ARBA00022596"/>
    </source>
</evidence>
<evidence type="ECO:0000256" key="4">
    <source>
        <dbReference type="HAMAP-Rule" id="MF_00213"/>
    </source>
</evidence>
<dbReference type="GO" id="GO:0051604">
    <property type="term" value="P:protein maturation"/>
    <property type="evidence" value="ECO:0007669"/>
    <property type="project" value="InterPro"/>
</dbReference>